<evidence type="ECO:0000313" key="4">
    <source>
        <dbReference type="Proteomes" id="UP000693970"/>
    </source>
</evidence>
<evidence type="ECO:0000259" key="2">
    <source>
        <dbReference type="Pfam" id="PF00909"/>
    </source>
</evidence>
<feature type="transmembrane region" description="Helical" evidence="1">
    <location>
        <begin position="261"/>
        <end position="278"/>
    </location>
</feature>
<feature type="transmembrane region" description="Helical" evidence="1">
    <location>
        <begin position="389"/>
        <end position="409"/>
    </location>
</feature>
<evidence type="ECO:0000256" key="1">
    <source>
        <dbReference type="SAM" id="Phobius"/>
    </source>
</evidence>
<dbReference type="EMBL" id="JAGRRH010000010">
    <property type="protein sequence ID" value="KAG7362805.1"/>
    <property type="molecule type" value="Genomic_DNA"/>
</dbReference>
<dbReference type="AlphaFoldDB" id="A0A9K3LJF0"/>
<protein>
    <submittedName>
        <fullName evidence="3">Ammonium transporter family-domain containing protein</fullName>
    </submittedName>
</protein>
<dbReference type="GO" id="GO:0008519">
    <property type="term" value="F:ammonium channel activity"/>
    <property type="evidence" value="ECO:0007669"/>
    <property type="project" value="InterPro"/>
</dbReference>
<dbReference type="PANTHER" id="PTHR11730">
    <property type="entry name" value="AMMONIUM TRANSPORTER"/>
    <property type="match status" value="1"/>
</dbReference>
<keyword evidence="4" id="KW-1185">Reference proteome</keyword>
<dbReference type="Pfam" id="PF00909">
    <property type="entry name" value="Ammonium_transp"/>
    <property type="match status" value="1"/>
</dbReference>
<dbReference type="Proteomes" id="UP000693970">
    <property type="component" value="Unassembled WGS sequence"/>
</dbReference>
<proteinExistence type="predicted"/>
<dbReference type="OrthoDB" id="38982at2759"/>
<feature type="transmembrane region" description="Helical" evidence="1">
    <location>
        <begin position="351"/>
        <end position="369"/>
    </location>
</feature>
<feature type="transmembrane region" description="Helical" evidence="1">
    <location>
        <begin position="224"/>
        <end position="241"/>
    </location>
</feature>
<organism evidence="3 4">
    <name type="scientific">Nitzschia inconspicua</name>
    <dbReference type="NCBI Taxonomy" id="303405"/>
    <lineage>
        <taxon>Eukaryota</taxon>
        <taxon>Sar</taxon>
        <taxon>Stramenopiles</taxon>
        <taxon>Ochrophyta</taxon>
        <taxon>Bacillariophyta</taxon>
        <taxon>Bacillariophyceae</taxon>
        <taxon>Bacillariophycidae</taxon>
        <taxon>Bacillariales</taxon>
        <taxon>Bacillariaceae</taxon>
        <taxon>Nitzschia</taxon>
    </lineage>
</organism>
<dbReference type="PANTHER" id="PTHR11730:SF60">
    <property type="entry name" value="RH50, ISOFORM D"/>
    <property type="match status" value="1"/>
</dbReference>
<dbReference type="InterPro" id="IPR024041">
    <property type="entry name" value="NH4_transpt_AmtB-like_dom"/>
</dbReference>
<dbReference type="GO" id="GO:0005886">
    <property type="term" value="C:plasma membrane"/>
    <property type="evidence" value="ECO:0007669"/>
    <property type="project" value="TreeGrafter"/>
</dbReference>
<feature type="domain" description="Ammonium transporter AmtB-like" evidence="2">
    <location>
        <begin position="61"/>
        <end position="412"/>
    </location>
</feature>
<name>A0A9K3LJF0_9STRA</name>
<feature type="transmembrane region" description="Helical" evidence="1">
    <location>
        <begin position="65"/>
        <end position="84"/>
    </location>
</feature>
<feature type="transmembrane region" description="Helical" evidence="1">
    <location>
        <begin position="162"/>
        <end position="184"/>
    </location>
</feature>
<comment type="caution">
    <text evidence="3">The sequence shown here is derived from an EMBL/GenBank/DDBJ whole genome shotgun (WGS) entry which is preliminary data.</text>
</comment>
<feature type="transmembrane region" description="Helical" evidence="1">
    <location>
        <begin position="190"/>
        <end position="212"/>
    </location>
</feature>
<feature type="transmembrane region" description="Helical" evidence="1">
    <location>
        <begin position="313"/>
        <end position="331"/>
    </location>
</feature>
<reference evidence="3" key="2">
    <citation type="submission" date="2021-04" db="EMBL/GenBank/DDBJ databases">
        <authorList>
            <person name="Podell S."/>
        </authorList>
    </citation>
    <scope>NUCLEOTIDE SEQUENCE</scope>
    <source>
        <strain evidence="3">Hildebrandi</strain>
    </source>
</reference>
<dbReference type="GO" id="GO:0097272">
    <property type="term" value="P:ammonium homeostasis"/>
    <property type="evidence" value="ECO:0007669"/>
    <property type="project" value="TreeGrafter"/>
</dbReference>
<feature type="transmembrane region" description="Helical" evidence="1">
    <location>
        <begin position="91"/>
        <end position="113"/>
    </location>
</feature>
<feature type="transmembrane region" description="Helical" evidence="1">
    <location>
        <begin position="31"/>
        <end position="53"/>
    </location>
</feature>
<keyword evidence="1" id="KW-0472">Membrane</keyword>
<keyword evidence="1" id="KW-1133">Transmembrane helix</keyword>
<accession>A0A9K3LJF0</accession>
<reference evidence="3" key="1">
    <citation type="journal article" date="2021" name="Sci. Rep.">
        <title>Diploid genomic architecture of Nitzschia inconspicua, an elite biomass production diatom.</title>
        <authorList>
            <person name="Oliver A."/>
            <person name="Podell S."/>
            <person name="Pinowska A."/>
            <person name="Traller J.C."/>
            <person name="Smith S.R."/>
            <person name="McClure R."/>
            <person name="Beliaev A."/>
            <person name="Bohutskyi P."/>
            <person name="Hill E.A."/>
            <person name="Rabines A."/>
            <person name="Zheng H."/>
            <person name="Allen L.Z."/>
            <person name="Kuo A."/>
            <person name="Grigoriev I.V."/>
            <person name="Allen A.E."/>
            <person name="Hazlebeck D."/>
            <person name="Allen E.E."/>
        </authorList>
    </citation>
    <scope>NUCLEOTIDE SEQUENCE</scope>
    <source>
        <strain evidence="3">Hildebrandi</strain>
    </source>
</reference>
<keyword evidence="1" id="KW-0812">Transmembrane</keyword>
<evidence type="ECO:0000313" key="3">
    <source>
        <dbReference type="EMBL" id="KAG7362805.1"/>
    </source>
</evidence>
<gene>
    <name evidence="3" type="ORF">IV203_026165</name>
</gene>
<sequence>MSLETENSPLVGVKNTLSNHHDGLAKLNSGLLTTLLGSVQAGILVFFVFGTTYSNDDYSPSEYMIFRDIMVMLLLGFGYLMTFLKLYGLGAVGFTMMISILAIQLNIVVELIMRFVFGKAGDADTILPLPLKLPMFIDGEFAAATALISYGALIGRASPVQLVLMTASQSIFYALNKVVVVLGFCAAEDVGGSITIHMFGAFFGLACSYALGPPKSTTNADPNRISDILAMIGSTLLWVYWPSFVGATESGVPLNENFCVVHTILALIGSTGATFYMSQQLGHGKMDPVHIANSTLAGGVAVGSSARLSMTPAGALILGVMAGMISVYGYAYSTPYLESKGIYDTCGVGNLHGLPSLLGGIGSIVFVLLDSDAEFLSFGPLQQSLRQLLAVVMTVALASSSGFLTGKAMTKAAPAMDEEGYEDAAWWEGKYFNCTGGSETEP</sequence>